<keyword evidence="5" id="KW-0560">Oxidoreductase</keyword>
<dbReference type="InterPro" id="IPR029479">
    <property type="entry name" value="Nitroreductase"/>
</dbReference>
<evidence type="ECO:0000256" key="3">
    <source>
        <dbReference type="ARBA" id="ARBA00022630"/>
    </source>
</evidence>
<dbReference type="Gene3D" id="3.40.109.10">
    <property type="entry name" value="NADH Oxidase"/>
    <property type="match status" value="1"/>
</dbReference>
<reference evidence="8" key="1">
    <citation type="journal article" date="2019" name="Int. J. Syst. Evol. Microbiol.">
        <title>The Global Catalogue of Microorganisms (GCM) 10K type strain sequencing project: providing services to taxonomists for standard genome sequencing and annotation.</title>
        <authorList>
            <consortium name="The Broad Institute Genomics Platform"/>
            <consortium name="The Broad Institute Genome Sequencing Center for Infectious Disease"/>
            <person name="Wu L."/>
            <person name="Ma J."/>
        </authorList>
    </citation>
    <scope>NUCLEOTIDE SEQUENCE [LARGE SCALE GENOMIC DNA]</scope>
    <source>
        <strain evidence="8">CGMCC 1.16305</strain>
    </source>
</reference>
<evidence type="ECO:0000259" key="6">
    <source>
        <dbReference type="Pfam" id="PF00881"/>
    </source>
</evidence>
<comment type="cofactor">
    <cofactor evidence="1">
        <name>FMN</name>
        <dbReference type="ChEBI" id="CHEBI:58210"/>
    </cofactor>
</comment>
<dbReference type="PANTHER" id="PTHR43673:SF2">
    <property type="entry name" value="NITROREDUCTASE"/>
    <property type="match status" value="1"/>
</dbReference>
<evidence type="ECO:0000256" key="4">
    <source>
        <dbReference type="ARBA" id="ARBA00022643"/>
    </source>
</evidence>
<name>A0ABW2PT91_9BACL</name>
<dbReference type="InterPro" id="IPR000415">
    <property type="entry name" value="Nitroreductase-like"/>
</dbReference>
<feature type="domain" description="Nitroreductase" evidence="6">
    <location>
        <begin position="7"/>
        <end position="57"/>
    </location>
</feature>
<evidence type="ECO:0000256" key="1">
    <source>
        <dbReference type="ARBA" id="ARBA00001917"/>
    </source>
</evidence>
<dbReference type="SUPFAM" id="SSF55469">
    <property type="entry name" value="FMN-dependent nitroreductase-like"/>
    <property type="match status" value="1"/>
</dbReference>
<evidence type="ECO:0000313" key="7">
    <source>
        <dbReference type="EMBL" id="MFC7391750.1"/>
    </source>
</evidence>
<dbReference type="Pfam" id="PF00881">
    <property type="entry name" value="Nitroreductase"/>
    <property type="match status" value="1"/>
</dbReference>
<sequence>MDVFKAIKNRREITNFQDKPIPEEHLEQLLNAGYLAPSGNNLPSREFILVRENETLEHLSHATPYVPWLGKAEAAIVVTGCHEVSKYWLQDASIACGFIWLLATHLELGTAFGAIYHADDAEESERRESYVREKLNIPEDRRIVAILGLGYPQETPKPKQVPPKESIIFYDQFKKI</sequence>
<keyword evidence="4" id="KW-0288">FMN</keyword>
<keyword evidence="8" id="KW-1185">Reference proteome</keyword>
<dbReference type="RefSeq" id="WP_380963060.1">
    <property type="nucleotide sequence ID" value="NZ_JBHTCO010000002.1"/>
</dbReference>
<protein>
    <submittedName>
        <fullName evidence="7">Nitroreductase family protein</fullName>
    </submittedName>
</protein>
<evidence type="ECO:0000256" key="2">
    <source>
        <dbReference type="ARBA" id="ARBA00007118"/>
    </source>
</evidence>
<dbReference type="PANTHER" id="PTHR43673">
    <property type="entry name" value="NAD(P)H NITROREDUCTASE YDGI-RELATED"/>
    <property type="match status" value="1"/>
</dbReference>
<accession>A0ABW2PT91</accession>
<keyword evidence="3" id="KW-0285">Flavoprotein</keyword>
<dbReference type="EMBL" id="JBHTCO010000002">
    <property type="protein sequence ID" value="MFC7391750.1"/>
    <property type="molecule type" value="Genomic_DNA"/>
</dbReference>
<dbReference type="Proteomes" id="UP001596505">
    <property type="component" value="Unassembled WGS sequence"/>
</dbReference>
<organism evidence="7 8">
    <name type="scientific">Scopulibacillus cellulosilyticus</name>
    <dbReference type="NCBI Taxonomy" id="2665665"/>
    <lineage>
        <taxon>Bacteria</taxon>
        <taxon>Bacillati</taxon>
        <taxon>Bacillota</taxon>
        <taxon>Bacilli</taxon>
        <taxon>Bacillales</taxon>
        <taxon>Sporolactobacillaceae</taxon>
        <taxon>Scopulibacillus</taxon>
    </lineage>
</organism>
<proteinExistence type="inferred from homology"/>
<comment type="caution">
    <text evidence="7">The sequence shown here is derived from an EMBL/GenBank/DDBJ whole genome shotgun (WGS) entry which is preliminary data.</text>
</comment>
<evidence type="ECO:0000313" key="8">
    <source>
        <dbReference type="Proteomes" id="UP001596505"/>
    </source>
</evidence>
<evidence type="ECO:0000256" key="5">
    <source>
        <dbReference type="ARBA" id="ARBA00023002"/>
    </source>
</evidence>
<dbReference type="CDD" id="cd02151">
    <property type="entry name" value="nitroreductase"/>
    <property type="match status" value="1"/>
</dbReference>
<gene>
    <name evidence="7" type="ORF">ACFQRG_01920</name>
</gene>
<comment type="similarity">
    <text evidence="2">Belongs to the nitroreductase family.</text>
</comment>